<name>A0A2U3LVF9_9FIRM</name>
<evidence type="ECO:0000313" key="2">
    <source>
        <dbReference type="Proteomes" id="UP000238916"/>
    </source>
</evidence>
<evidence type="ECO:0000313" key="1">
    <source>
        <dbReference type="EMBL" id="SPF55826.1"/>
    </source>
</evidence>
<sequence length="41" mass="4655">MAIDSPLLSLMCDCPTQRYSSVYDRGDLKVHNQTRFSGHIV</sequence>
<dbReference type="AlphaFoldDB" id="A0A2U3LVF9"/>
<gene>
    <name evidence="1" type="ORF">SBF1_870009</name>
</gene>
<organism evidence="1 2">
    <name type="scientific">Candidatus Desulfosporosinus infrequens</name>
    <dbReference type="NCBI Taxonomy" id="2043169"/>
    <lineage>
        <taxon>Bacteria</taxon>
        <taxon>Bacillati</taxon>
        <taxon>Bacillota</taxon>
        <taxon>Clostridia</taxon>
        <taxon>Eubacteriales</taxon>
        <taxon>Desulfitobacteriaceae</taxon>
        <taxon>Desulfosporosinus</taxon>
    </lineage>
</organism>
<dbReference type="EMBL" id="OMOF01000856">
    <property type="protein sequence ID" value="SPF55826.1"/>
    <property type="molecule type" value="Genomic_DNA"/>
</dbReference>
<accession>A0A2U3LVF9</accession>
<reference evidence="2" key="1">
    <citation type="submission" date="2018-02" db="EMBL/GenBank/DDBJ databases">
        <authorList>
            <person name="Hausmann B."/>
        </authorList>
    </citation>
    <scope>NUCLEOTIDE SEQUENCE [LARGE SCALE GENOMIC DNA]</scope>
    <source>
        <strain evidence="2">Peat soil MAG SbF1</strain>
    </source>
</reference>
<protein>
    <submittedName>
        <fullName evidence="1">Uncharacterized protein</fullName>
    </submittedName>
</protein>
<dbReference type="Proteomes" id="UP000238916">
    <property type="component" value="Unassembled WGS sequence"/>
</dbReference>
<proteinExistence type="predicted"/>